<gene>
    <name evidence="2" type="primary">Hypp8960</name>
    <name evidence="2" type="ORF">BLAG_LOCUS11506</name>
</gene>
<reference evidence="2" key="1">
    <citation type="submission" date="2022-01" db="EMBL/GenBank/DDBJ databases">
        <authorList>
            <person name="Braso-Vives M."/>
        </authorList>
    </citation>
    <scope>NUCLEOTIDE SEQUENCE</scope>
</reference>
<proteinExistence type="predicted"/>
<evidence type="ECO:0000313" key="3">
    <source>
        <dbReference type="Proteomes" id="UP000838412"/>
    </source>
</evidence>
<protein>
    <submittedName>
        <fullName evidence="2">Hypp8960 protein</fullName>
    </submittedName>
</protein>
<dbReference type="Proteomes" id="UP000838412">
    <property type="component" value="Chromosome 18"/>
</dbReference>
<evidence type="ECO:0000256" key="1">
    <source>
        <dbReference type="SAM" id="MobiDB-lite"/>
    </source>
</evidence>
<dbReference type="AlphaFoldDB" id="A0A8J9ZCM4"/>
<feature type="compositionally biased region" description="Basic and acidic residues" evidence="1">
    <location>
        <begin position="102"/>
        <end position="120"/>
    </location>
</feature>
<evidence type="ECO:0000313" key="2">
    <source>
        <dbReference type="EMBL" id="CAH1250980.1"/>
    </source>
</evidence>
<sequence>MRSNVMSNQNLRVQGFAAGLRSDARRVASVRVQTTQHAGLRSCSMLPLKFPRFRRAQSAITLDEVRKKVWTPYAVDVVVSRLRECGISADDTAAMLWKQRDDDTVHDSEQTPASHGHETVQGEEENGAIHVSTKPNSNNPSRAVDAKKTIPISEEKATISRGILAKEGKTGTRKFVRATRSAPVRRVCHVCGGCLPSHNNGENNAIRNTYPALSTTQNSRKTVVRPMTADMKEIKGILKRLDEEEERVKDESCQFPDREVTFRVDPTQSAKADDTFPHPDTSQCTCGTRTSFEMLSAAPGRQLKRENGRYKPCVRFRYEVIHLPSPWRRDMTHTLAYDPYTAGLSCNQCVAPIPDNLSECQAMNTSSTATNCSANLNSFCFTARVETAGILTGFSRGCMAVSAGNGCISVAGVTTCRTFCTTDGCNTDNAAHTIRACATLLLVSATVAALAAVYS</sequence>
<dbReference type="OrthoDB" id="10278735at2759"/>
<name>A0A8J9ZCM4_BRALA</name>
<feature type="region of interest" description="Disordered" evidence="1">
    <location>
        <begin position="102"/>
        <end position="124"/>
    </location>
</feature>
<organism evidence="2 3">
    <name type="scientific">Branchiostoma lanceolatum</name>
    <name type="common">Common lancelet</name>
    <name type="synonym">Amphioxus lanceolatum</name>
    <dbReference type="NCBI Taxonomy" id="7740"/>
    <lineage>
        <taxon>Eukaryota</taxon>
        <taxon>Metazoa</taxon>
        <taxon>Chordata</taxon>
        <taxon>Cephalochordata</taxon>
        <taxon>Leptocardii</taxon>
        <taxon>Amphioxiformes</taxon>
        <taxon>Branchiostomatidae</taxon>
        <taxon>Branchiostoma</taxon>
    </lineage>
</organism>
<dbReference type="EMBL" id="OV696703">
    <property type="protein sequence ID" value="CAH1250980.1"/>
    <property type="molecule type" value="Genomic_DNA"/>
</dbReference>
<keyword evidence="3" id="KW-1185">Reference proteome</keyword>
<accession>A0A8J9ZCM4</accession>